<dbReference type="SUPFAM" id="SSF88946">
    <property type="entry name" value="Sigma2 domain of RNA polymerase sigma factors"/>
    <property type="match status" value="1"/>
</dbReference>
<gene>
    <name evidence="7" type="ORF">SAMN05421810_108181</name>
</gene>
<dbReference type="InterPro" id="IPR039425">
    <property type="entry name" value="RNA_pol_sigma-70-like"/>
</dbReference>
<keyword evidence="8" id="KW-1185">Reference proteome</keyword>
<feature type="region of interest" description="Disordered" evidence="5">
    <location>
        <begin position="1"/>
        <end position="23"/>
    </location>
</feature>
<keyword evidence="1" id="KW-0805">Transcription regulation</keyword>
<keyword evidence="4" id="KW-0804">Transcription</keyword>
<feature type="region of interest" description="Disordered" evidence="5">
    <location>
        <begin position="97"/>
        <end position="145"/>
    </location>
</feature>
<dbReference type="GO" id="GO:0006352">
    <property type="term" value="P:DNA-templated transcription initiation"/>
    <property type="evidence" value="ECO:0007669"/>
    <property type="project" value="InterPro"/>
</dbReference>
<sequence>MPAGDSGSDADGRPDLTGPHPGGVFGRLFGRHARPLHRYLARRIGDVADDLVTETFLVALQTRERYDPARGTARSWLYGIATNLLRRHVRQEVRGLRAATRAAGGTETGTTTAAGSPTGSTRRPEPAGWPARSPTSTPGTATPCC</sequence>
<evidence type="ECO:0000256" key="5">
    <source>
        <dbReference type="SAM" id="MobiDB-lite"/>
    </source>
</evidence>
<dbReference type="GO" id="GO:0003677">
    <property type="term" value="F:DNA binding"/>
    <property type="evidence" value="ECO:0007669"/>
    <property type="project" value="UniProtKB-KW"/>
</dbReference>
<name>A0A1I5Z3A2_9PSEU</name>
<dbReference type="Proteomes" id="UP000198727">
    <property type="component" value="Unassembled WGS sequence"/>
</dbReference>
<evidence type="ECO:0000259" key="6">
    <source>
        <dbReference type="Pfam" id="PF04542"/>
    </source>
</evidence>
<organism evidence="7 8">
    <name type="scientific">Amycolatopsis arida</name>
    <dbReference type="NCBI Taxonomy" id="587909"/>
    <lineage>
        <taxon>Bacteria</taxon>
        <taxon>Bacillati</taxon>
        <taxon>Actinomycetota</taxon>
        <taxon>Actinomycetes</taxon>
        <taxon>Pseudonocardiales</taxon>
        <taxon>Pseudonocardiaceae</taxon>
        <taxon>Amycolatopsis</taxon>
    </lineage>
</organism>
<keyword evidence="2" id="KW-0731">Sigma factor</keyword>
<feature type="compositionally biased region" description="Polar residues" evidence="5">
    <location>
        <begin position="133"/>
        <end position="145"/>
    </location>
</feature>
<evidence type="ECO:0000256" key="1">
    <source>
        <dbReference type="ARBA" id="ARBA00023015"/>
    </source>
</evidence>
<dbReference type="STRING" id="587909.SAMN05421810_108181"/>
<dbReference type="InterPro" id="IPR007627">
    <property type="entry name" value="RNA_pol_sigma70_r2"/>
</dbReference>
<dbReference type="Pfam" id="PF04542">
    <property type="entry name" value="Sigma70_r2"/>
    <property type="match status" value="1"/>
</dbReference>
<dbReference type="EMBL" id="FOWW01000008">
    <property type="protein sequence ID" value="SFQ50920.1"/>
    <property type="molecule type" value="Genomic_DNA"/>
</dbReference>
<protein>
    <submittedName>
        <fullName evidence="7">Sigma-70 region 2</fullName>
    </submittedName>
</protein>
<dbReference type="InterPro" id="IPR013325">
    <property type="entry name" value="RNA_pol_sigma_r2"/>
</dbReference>
<keyword evidence="3" id="KW-0238">DNA-binding</keyword>
<dbReference type="PANTHER" id="PTHR43133:SF8">
    <property type="entry name" value="RNA POLYMERASE SIGMA FACTOR HI_1459-RELATED"/>
    <property type="match status" value="1"/>
</dbReference>
<evidence type="ECO:0000256" key="3">
    <source>
        <dbReference type="ARBA" id="ARBA00023125"/>
    </source>
</evidence>
<evidence type="ECO:0000256" key="2">
    <source>
        <dbReference type="ARBA" id="ARBA00023082"/>
    </source>
</evidence>
<dbReference type="AlphaFoldDB" id="A0A1I5Z3A2"/>
<evidence type="ECO:0000313" key="8">
    <source>
        <dbReference type="Proteomes" id="UP000198727"/>
    </source>
</evidence>
<feature type="domain" description="RNA polymerase sigma-70 region 2" evidence="6">
    <location>
        <begin position="28"/>
        <end position="94"/>
    </location>
</feature>
<proteinExistence type="predicted"/>
<dbReference type="Gene3D" id="1.10.1740.10">
    <property type="match status" value="1"/>
</dbReference>
<feature type="compositionally biased region" description="Low complexity" evidence="5">
    <location>
        <begin position="97"/>
        <end position="121"/>
    </location>
</feature>
<accession>A0A1I5Z3A2</accession>
<evidence type="ECO:0000256" key="4">
    <source>
        <dbReference type="ARBA" id="ARBA00023163"/>
    </source>
</evidence>
<evidence type="ECO:0000313" key="7">
    <source>
        <dbReference type="EMBL" id="SFQ50920.1"/>
    </source>
</evidence>
<dbReference type="GO" id="GO:0016987">
    <property type="term" value="F:sigma factor activity"/>
    <property type="evidence" value="ECO:0007669"/>
    <property type="project" value="UniProtKB-KW"/>
</dbReference>
<dbReference type="PANTHER" id="PTHR43133">
    <property type="entry name" value="RNA POLYMERASE ECF-TYPE SIGMA FACTO"/>
    <property type="match status" value="1"/>
</dbReference>
<reference evidence="8" key="1">
    <citation type="submission" date="2016-10" db="EMBL/GenBank/DDBJ databases">
        <authorList>
            <person name="Varghese N."/>
            <person name="Submissions S."/>
        </authorList>
    </citation>
    <scope>NUCLEOTIDE SEQUENCE [LARGE SCALE GENOMIC DNA]</scope>
    <source>
        <strain evidence="8">CGMCC 4.5579</strain>
    </source>
</reference>